<dbReference type="InterPro" id="IPR036397">
    <property type="entry name" value="RNaseH_sf"/>
</dbReference>
<evidence type="ECO:0000259" key="1">
    <source>
        <dbReference type="PROSITE" id="PS50879"/>
    </source>
</evidence>
<dbReference type="GO" id="GO:0003676">
    <property type="term" value="F:nucleic acid binding"/>
    <property type="evidence" value="ECO:0007669"/>
    <property type="project" value="InterPro"/>
</dbReference>
<gene>
    <name evidence="2" type="ORF">ANANG_G00129960</name>
</gene>
<dbReference type="GO" id="GO:0004523">
    <property type="term" value="F:RNA-DNA hybrid ribonuclease activity"/>
    <property type="evidence" value="ECO:0007669"/>
    <property type="project" value="InterPro"/>
</dbReference>
<dbReference type="InterPro" id="IPR002156">
    <property type="entry name" value="RNaseH_domain"/>
</dbReference>
<dbReference type="AlphaFoldDB" id="A0A9D3MGW4"/>
<name>A0A9D3MGW4_ANGAN</name>
<dbReference type="Proteomes" id="UP001044222">
    <property type="component" value="Chromosome 6"/>
</dbReference>
<accession>A0A9D3MGW4</accession>
<proteinExistence type="predicted"/>
<evidence type="ECO:0000313" key="2">
    <source>
        <dbReference type="EMBL" id="KAG5847791.1"/>
    </source>
</evidence>
<comment type="caution">
    <text evidence="2">The sequence shown here is derived from an EMBL/GenBank/DDBJ whole genome shotgun (WGS) entry which is preliminary data.</text>
</comment>
<dbReference type="EMBL" id="JAFIRN010000006">
    <property type="protein sequence ID" value="KAG5847791.1"/>
    <property type="molecule type" value="Genomic_DNA"/>
</dbReference>
<evidence type="ECO:0000313" key="3">
    <source>
        <dbReference type="Proteomes" id="UP001044222"/>
    </source>
</evidence>
<sequence>VPAHSGIQGNEKADKLAKEAVRREYVDLNVKLSKSEGKSIVWRGVIKQWQQHWDSETKGRHLYKIPNKVGMVRNSGTDRREQVIVSRIRIGHSNLNSTLFIIGKHPTGYCEQCQESETVEHVLIECRKYEQERRVMVTGLQKLGVEARLTDLLECGDMVEGKKVILNFLRATGISNRI</sequence>
<protein>
    <recommendedName>
        <fullName evidence="1">RNase H type-1 domain-containing protein</fullName>
    </recommendedName>
</protein>
<organism evidence="2 3">
    <name type="scientific">Anguilla anguilla</name>
    <name type="common">European freshwater eel</name>
    <name type="synonym">Muraena anguilla</name>
    <dbReference type="NCBI Taxonomy" id="7936"/>
    <lineage>
        <taxon>Eukaryota</taxon>
        <taxon>Metazoa</taxon>
        <taxon>Chordata</taxon>
        <taxon>Craniata</taxon>
        <taxon>Vertebrata</taxon>
        <taxon>Euteleostomi</taxon>
        <taxon>Actinopterygii</taxon>
        <taxon>Neopterygii</taxon>
        <taxon>Teleostei</taxon>
        <taxon>Anguilliformes</taxon>
        <taxon>Anguillidae</taxon>
        <taxon>Anguilla</taxon>
    </lineage>
</organism>
<keyword evidence="3" id="KW-1185">Reference proteome</keyword>
<dbReference type="PROSITE" id="PS50879">
    <property type="entry name" value="RNASE_H_1"/>
    <property type="match status" value="1"/>
</dbReference>
<feature type="domain" description="RNase H type-1" evidence="1">
    <location>
        <begin position="1"/>
        <end position="22"/>
    </location>
</feature>
<feature type="non-terminal residue" evidence="2">
    <location>
        <position position="1"/>
    </location>
</feature>
<reference evidence="2" key="1">
    <citation type="submission" date="2021-01" db="EMBL/GenBank/DDBJ databases">
        <title>A chromosome-scale assembly of European eel, Anguilla anguilla.</title>
        <authorList>
            <person name="Henkel C."/>
            <person name="Jong-Raadsen S.A."/>
            <person name="Dufour S."/>
            <person name="Weltzien F.-A."/>
            <person name="Palstra A.P."/>
            <person name="Pelster B."/>
            <person name="Spaink H.P."/>
            <person name="Van Den Thillart G.E."/>
            <person name="Jansen H."/>
            <person name="Zahm M."/>
            <person name="Klopp C."/>
            <person name="Cedric C."/>
            <person name="Louis A."/>
            <person name="Berthelot C."/>
            <person name="Parey E."/>
            <person name="Roest Crollius H."/>
            <person name="Montfort J."/>
            <person name="Robinson-Rechavi M."/>
            <person name="Bucao C."/>
            <person name="Bouchez O."/>
            <person name="Gislard M."/>
            <person name="Lluch J."/>
            <person name="Milhes M."/>
            <person name="Lampietro C."/>
            <person name="Lopez Roques C."/>
            <person name="Donnadieu C."/>
            <person name="Braasch I."/>
            <person name="Desvignes T."/>
            <person name="Postlethwait J."/>
            <person name="Bobe J."/>
            <person name="Guiguen Y."/>
            <person name="Dirks R."/>
        </authorList>
    </citation>
    <scope>NUCLEOTIDE SEQUENCE</scope>
    <source>
        <strain evidence="2">Tag_6206</strain>
        <tissue evidence="2">Liver</tissue>
    </source>
</reference>
<dbReference type="Gene3D" id="3.30.420.10">
    <property type="entry name" value="Ribonuclease H-like superfamily/Ribonuclease H"/>
    <property type="match status" value="1"/>
</dbReference>